<evidence type="ECO:0000256" key="4">
    <source>
        <dbReference type="SAM" id="Coils"/>
    </source>
</evidence>
<feature type="compositionally biased region" description="Polar residues" evidence="5">
    <location>
        <begin position="469"/>
        <end position="479"/>
    </location>
</feature>
<keyword evidence="4" id="KW-0175">Coiled coil</keyword>
<feature type="repeat" description="ANK" evidence="3">
    <location>
        <begin position="43"/>
        <end position="75"/>
    </location>
</feature>
<organism evidence="6 7">
    <name type="scientific">Pythium oligandrum</name>
    <name type="common">Mycoparasitic fungus</name>
    <dbReference type="NCBI Taxonomy" id="41045"/>
    <lineage>
        <taxon>Eukaryota</taxon>
        <taxon>Sar</taxon>
        <taxon>Stramenopiles</taxon>
        <taxon>Oomycota</taxon>
        <taxon>Peronosporomycetes</taxon>
        <taxon>Pythiales</taxon>
        <taxon>Pythiaceae</taxon>
        <taxon>Pythium</taxon>
    </lineage>
</organism>
<sequence>MGAGPVDERHYDLLRDAIFDQNIERFEELLKTEGVDVDHYDAGGQTLLHLASFWGRMAIVKLLLNAGASLKAKNAAGCTALDLAVHWGHSSVAEVIRLRGGRSVWEEKMGQLQIQVDDLRLQQTQLVAQCSERKRQYEELLEEYHALHKRFEEEKSAHLGTREQLEQTKRLRDEIQAKASLLETQLVEMTENYRGATIENARLAYLRDEAHRELTSALAYRDEVLSAMQTSIDKQAELTMQWQKAEMAAAMADSQRNFAFAEREHLQKQHSAALADLLVTTERLHKAEQELMTLKVELAEYIFEKERSQRITKRAARALEQPSGQKRGAMPVVGAIRPHTSVESTEKTVDLTEYTQKPVDRKQFSRAARDFGDKLRQREQKKSVARQKRHDVVENQYLTQGLNAPIVESDRFQEQFVTSLNAFATTRQEKWITLKHDRDRQLGFAENVMARSITTAPLLVPRRERLRQSTEPIDNSSGNDTDRGTRRALAPLRRKQSLNMGIYAEEMRPVTSPNEIRLRSAFYLNGKEPSTPESVSSNELGLKTPHIPTA</sequence>
<evidence type="ECO:0000256" key="5">
    <source>
        <dbReference type="SAM" id="MobiDB-lite"/>
    </source>
</evidence>
<feature type="compositionally biased region" description="Basic and acidic residues" evidence="5">
    <location>
        <begin position="367"/>
        <end position="382"/>
    </location>
</feature>
<protein>
    <submittedName>
        <fullName evidence="6">Uncharacterized protein</fullName>
    </submittedName>
</protein>
<keyword evidence="1" id="KW-0677">Repeat</keyword>
<dbReference type="AlphaFoldDB" id="A0A8K1CS13"/>
<proteinExistence type="predicted"/>
<evidence type="ECO:0000256" key="2">
    <source>
        <dbReference type="ARBA" id="ARBA00023043"/>
    </source>
</evidence>
<dbReference type="Gene3D" id="1.25.40.20">
    <property type="entry name" value="Ankyrin repeat-containing domain"/>
    <property type="match status" value="1"/>
</dbReference>
<dbReference type="OrthoDB" id="539213at2759"/>
<comment type="caution">
    <text evidence="6">The sequence shown here is derived from an EMBL/GenBank/DDBJ whole genome shotgun (WGS) entry which is preliminary data.</text>
</comment>
<dbReference type="PANTHER" id="PTHR24201">
    <property type="entry name" value="ANK_REP_REGION DOMAIN-CONTAINING PROTEIN"/>
    <property type="match status" value="1"/>
</dbReference>
<keyword evidence="2 3" id="KW-0040">ANK repeat</keyword>
<dbReference type="Proteomes" id="UP000794436">
    <property type="component" value="Unassembled WGS sequence"/>
</dbReference>
<feature type="region of interest" description="Disordered" evidence="5">
    <location>
        <begin position="466"/>
        <end position="488"/>
    </location>
</feature>
<gene>
    <name evidence="6" type="ORF">Poli38472_012384</name>
</gene>
<evidence type="ECO:0000256" key="1">
    <source>
        <dbReference type="ARBA" id="ARBA00022737"/>
    </source>
</evidence>
<dbReference type="InterPro" id="IPR002110">
    <property type="entry name" value="Ankyrin_rpt"/>
</dbReference>
<feature type="coiled-coil region" evidence="4">
    <location>
        <begin position="102"/>
        <end position="192"/>
    </location>
</feature>
<dbReference type="SUPFAM" id="SSF48403">
    <property type="entry name" value="Ankyrin repeat"/>
    <property type="match status" value="1"/>
</dbReference>
<dbReference type="Pfam" id="PF12796">
    <property type="entry name" value="Ank_2"/>
    <property type="match status" value="1"/>
</dbReference>
<accession>A0A8K1CS13</accession>
<name>A0A8K1CS13_PYTOL</name>
<dbReference type="InterPro" id="IPR036770">
    <property type="entry name" value="Ankyrin_rpt-contain_sf"/>
</dbReference>
<evidence type="ECO:0000313" key="7">
    <source>
        <dbReference type="Proteomes" id="UP000794436"/>
    </source>
</evidence>
<dbReference type="SMART" id="SM00248">
    <property type="entry name" value="ANK"/>
    <property type="match status" value="2"/>
</dbReference>
<dbReference type="PANTHER" id="PTHR24201:SF15">
    <property type="entry name" value="ANKYRIN REPEAT DOMAIN-CONTAINING PROTEIN 66"/>
    <property type="match status" value="1"/>
</dbReference>
<feature type="region of interest" description="Disordered" evidence="5">
    <location>
        <begin position="528"/>
        <end position="550"/>
    </location>
</feature>
<dbReference type="InterPro" id="IPR050776">
    <property type="entry name" value="Ank_Repeat/CDKN_Inhibitor"/>
</dbReference>
<evidence type="ECO:0000313" key="6">
    <source>
        <dbReference type="EMBL" id="TMW67268.1"/>
    </source>
</evidence>
<evidence type="ECO:0000256" key="3">
    <source>
        <dbReference type="PROSITE-ProRule" id="PRU00023"/>
    </source>
</evidence>
<feature type="coiled-coil region" evidence="4">
    <location>
        <begin position="277"/>
        <end position="304"/>
    </location>
</feature>
<feature type="region of interest" description="Disordered" evidence="5">
    <location>
        <begin position="367"/>
        <end position="388"/>
    </location>
</feature>
<keyword evidence="7" id="KW-1185">Reference proteome</keyword>
<dbReference type="PROSITE" id="PS50088">
    <property type="entry name" value="ANK_REPEAT"/>
    <property type="match status" value="1"/>
</dbReference>
<reference evidence="6" key="1">
    <citation type="submission" date="2019-03" db="EMBL/GenBank/DDBJ databases">
        <title>Long read genome sequence of the mycoparasitic Pythium oligandrum ATCC 38472 isolated from sugarbeet rhizosphere.</title>
        <authorList>
            <person name="Gaulin E."/>
        </authorList>
    </citation>
    <scope>NUCLEOTIDE SEQUENCE</scope>
    <source>
        <strain evidence="6">ATCC 38472_TT</strain>
    </source>
</reference>
<dbReference type="EMBL" id="SPLM01000005">
    <property type="protein sequence ID" value="TMW67268.1"/>
    <property type="molecule type" value="Genomic_DNA"/>
</dbReference>
<dbReference type="PROSITE" id="PS50297">
    <property type="entry name" value="ANK_REP_REGION"/>
    <property type="match status" value="1"/>
</dbReference>